<protein>
    <recommendedName>
        <fullName evidence="16">Adenosylcobinamide kinase</fullName>
        <ecNumber evidence="8">2.7.1.156</ecNumber>
        <ecNumber evidence="9">2.7.7.62</ecNumber>
    </recommendedName>
    <alternativeName>
        <fullName evidence="17">Adenosylcobinamide-phosphate guanylyltransferase</fullName>
    </alternativeName>
</protein>
<dbReference type="GO" id="GO:0008820">
    <property type="term" value="F:cobinamide phosphate guanylyltransferase activity"/>
    <property type="evidence" value="ECO:0007669"/>
    <property type="project" value="UniProtKB-EC"/>
</dbReference>
<evidence type="ECO:0000313" key="19">
    <source>
        <dbReference type="Proteomes" id="UP000824073"/>
    </source>
</evidence>
<evidence type="ECO:0000256" key="13">
    <source>
        <dbReference type="ARBA" id="ARBA00022777"/>
    </source>
</evidence>
<dbReference type="GO" id="GO:0005525">
    <property type="term" value="F:GTP binding"/>
    <property type="evidence" value="ECO:0007669"/>
    <property type="project" value="UniProtKB-KW"/>
</dbReference>
<dbReference type="AlphaFoldDB" id="A0A9D1LMH5"/>
<sequence length="173" mass="18810">MGRLILVAGPNGSGKSLFAEQLTARTGRERFYIATMLPVTDDNLARIEKHRRQRAGLGFETLELPFHIGSAPVSADSAVLLEDISNLLANALFEQSSTLAQVFDDICLLQKRCRLLVAVTIAGLVPNGCDAETAAYIGALNALNERLFNRADAAVRMEHRTPVVCKGELLDVF</sequence>
<gene>
    <name evidence="18" type="ORF">IAB67_09735</name>
</gene>
<evidence type="ECO:0000256" key="5">
    <source>
        <dbReference type="ARBA" id="ARBA00004692"/>
    </source>
</evidence>
<evidence type="ECO:0000256" key="2">
    <source>
        <dbReference type="ARBA" id="ARBA00000711"/>
    </source>
</evidence>
<name>A0A9D1LMH5_9CLOT</name>
<comment type="catalytic activity">
    <reaction evidence="1">
        <text>adenosylcob(III)inamide + ATP = adenosylcob(III)inamide phosphate + ADP + H(+)</text>
        <dbReference type="Rhea" id="RHEA:15769"/>
        <dbReference type="ChEBI" id="CHEBI:2480"/>
        <dbReference type="ChEBI" id="CHEBI:15378"/>
        <dbReference type="ChEBI" id="CHEBI:30616"/>
        <dbReference type="ChEBI" id="CHEBI:58502"/>
        <dbReference type="ChEBI" id="CHEBI:456216"/>
        <dbReference type="EC" id="2.7.1.156"/>
    </reaction>
</comment>
<dbReference type="Gene3D" id="3.40.50.300">
    <property type="entry name" value="P-loop containing nucleotide triphosphate hydrolases"/>
    <property type="match status" value="1"/>
</dbReference>
<evidence type="ECO:0000256" key="10">
    <source>
        <dbReference type="ARBA" id="ARBA00022573"/>
    </source>
</evidence>
<dbReference type="SUPFAM" id="SSF52540">
    <property type="entry name" value="P-loop containing nucleoside triphosphate hydrolases"/>
    <property type="match status" value="1"/>
</dbReference>
<evidence type="ECO:0000256" key="16">
    <source>
        <dbReference type="ARBA" id="ARBA00029570"/>
    </source>
</evidence>
<evidence type="ECO:0000256" key="11">
    <source>
        <dbReference type="ARBA" id="ARBA00022679"/>
    </source>
</evidence>
<evidence type="ECO:0000256" key="12">
    <source>
        <dbReference type="ARBA" id="ARBA00022741"/>
    </source>
</evidence>
<dbReference type="PANTHER" id="PTHR34848">
    <property type="match status" value="1"/>
</dbReference>
<comment type="pathway">
    <text evidence="6">Cofactor biosynthesis; adenosylcobalamin biosynthesis; adenosylcobalamin from cob(II)yrinate a,c-diamide: step 5/7.</text>
</comment>
<reference evidence="18" key="2">
    <citation type="journal article" date="2021" name="PeerJ">
        <title>Extensive microbial diversity within the chicken gut microbiome revealed by metagenomics and culture.</title>
        <authorList>
            <person name="Gilroy R."/>
            <person name="Ravi A."/>
            <person name="Getino M."/>
            <person name="Pursley I."/>
            <person name="Horton D.L."/>
            <person name="Alikhan N.F."/>
            <person name="Baker D."/>
            <person name="Gharbi K."/>
            <person name="Hall N."/>
            <person name="Watson M."/>
            <person name="Adriaenssens E.M."/>
            <person name="Foster-Nyarko E."/>
            <person name="Jarju S."/>
            <person name="Secka A."/>
            <person name="Antonio M."/>
            <person name="Oren A."/>
            <person name="Chaudhuri R.R."/>
            <person name="La Ragione R."/>
            <person name="Hildebrand F."/>
            <person name="Pallen M.J."/>
        </authorList>
    </citation>
    <scope>NUCLEOTIDE SEQUENCE</scope>
    <source>
        <strain evidence="18">CHK191-8634</strain>
    </source>
</reference>
<dbReference type="Pfam" id="PF02283">
    <property type="entry name" value="CobU"/>
    <property type="match status" value="1"/>
</dbReference>
<comment type="caution">
    <text evidence="18">The sequence shown here is derived from an EMBL/GenBank/DDBJ whole genome shotgun (WGS) entry which is preliminary data.</text>
</comment>
<dbReference type="EC" id="2.7.1.156" evidence="8"/>
<evidence type="ECO:0000256" key="3">
    <source>
        <dbReference type="ARBA" id="ARBA00001522"/>
    </source>
</evidence>
<dbReference type="EMBL" id="DVMR01000072">
    <property type="protein sequence ID" value="HIU44565.1"/>
    <property type="molecule type" value="Genomic_DNA"/>
</dbReference>
<comment type="catalytic activity">
    <reaction evidence="2">
        <text>adenosylcob(III)inamide phosphate + GTP + H(+) = adenosylcob(III)inamide-GDP + diphosphate</text>
        <dbReference type="Rhea" id="RHEA:22712"/>
        <dbReference type="ChEBI" id="CHEBI:15378"/>
        <dbReference type="ChEBI" id="CHEBI:33019"/>
        <dbReference type="ChEBI" id="CHEBI:37565"/>
        <dbReference type="ChEBI" id="CHEBI:58502"/>
        <dbReference type="ChEBI" id="CHEBI:60487"/>
        <dbReference type="EC" id="2.7.7.62"/>
    </reaction>
</comment>
<evidence type="ECO:0000256" key="4">
    <source>
        <dbReference type="ARBA" id="ARBA00003889"/>
    </source>
</evidence>
<dbReference type="GO" id="GO:0009236">
    <property type="term" value="P:cobalamin biosynthetic process"/>
    <property type="evidence" value="ECO:0007669"/>
    <property type="project" value="UniProtKB-KW"/>
</dbReference>
<reference evidence="18" key="1">
    <citation type="submission" date="2020-10" db="EMBL/GenBank/DDBJ databases">
        <authorList>
            <person name="Gilroy R."/>
        </authorList>
    </citation>
    <scope>NUCLEOTIDE SEQUENCE</scope>
    <source>
        <strain evidence="18">CHK191-8634</strain>
    </source>
</reference>
<keyword evidence="18" id="KW-0548">Nucleotidyltransferase</keyword>
<comment type="function">
    <text evidence="4">Catalyzes ATP-dependent phosphorylation of adenosylcobinamide and addition of GMP to adenosylcobinamide phosphate.</text>
</comment>
<organism evidence="18 19">
    <name type="scientific">Candidatus Ventrousia excrementavium</name>
    <dbReference type="NCBI Taxonomy" id="2840961"/>
    <lineage>
        <taxon>Bacteria</taxon>
        <taxon>Bacillati</taxon>
        <taxon>Bacillota</taxon>
        <taxon>Clostridia</taxon>
        <taxon>Eubacteriales</taxon>
        <taxon>Clostridiaceae</taxon>
        <taxon>Clostridiaceae incertae sedis</taxon>
        <taxon>Candidatus Ventrousia</taxon>
    </lineage>
</organism>
<comment type="catalytic activity">
    <reaction evidence="3">
        <text>adenosylcob(III)inamide + GTP = adenosylcob(III)inamide phosphate + GDP + H(+)</text>
        <dbReference type="Rhea" id="RHEA:15765"/>
        <dbReference type="ChEBI" id="CHEBI:2480"/>
        <dbReference type="ChEBI" id="CHEBI:15378"/>
        <dbReference type="ChEBI" id="CHEBI:37565"/>
        <dbReference type="ChEBI" id="CHEBI:58189"/>
        <dbReference type="ChEBI" id="CHEBI:58502"/>
        <dbReference type="EC" id="2.7.1.156"/>
    </reaction>
</comment>
<evidence type="ECO:0000256" key="17">
    <source>
        <dbReference type="ARBA" id="ARBA00030571"/>
    </source>
</evidence>
<dbReference type="EC" id="2.7.7.62" evidence="9"/>
<keyword evidence="11" id="KW-0808">Transferase</keyword>
<keyword evidence="10" id="KW-0169">Cobalamin biosynthesis</keyword>
<keyword evidence="13 18" id="KW-0418">Kinase</keyword>
<evidence type="ECO:0000256" key="9">
    <source>
        <dbReference type="ARBA" id="ARBA00012523"/>
    </source>
</evidence>
<evidence type="ECO:0000256" key="8">
    <source>
        <dbReference type="ARBA" id="ARBA00012016"/>
    </source>
</evidence>
<dbReference type="InterPro" id="IPR003203">
    <property type="entry name" value="CobU/CobP"/>
</dbReference>
<keyword evidence="14" id="KW-0067">ATP-binding</keyword>
<evidence type="ECO:0000256" key="7">
    <source>
        <dbReference type="ARBA" id="ARBA00007490"/>
    </source>
</evidence>
<evidence type="ECO:0000256" key="1">
    <source>
        <dbReference type="ARBA" id="ARBA00000312"/>
    </source>
</evidence>
<keyword evidence="12" id="KW-0547">Nucleotide-binding</keyword>
<keyword evidence="15" id="KW-0342">GTP-binding</keyword>
<evidence type="ECO:0000313" key="18">
    <source>
        <dbReference type="EMBL" id="HIU44565.1"/>
    </source>
</evidence>
<dbReference type="GO" id="GO:0005524">
    <property type="term" value="F:ATP binding"/>
    <property type="evidence" value="ECO:0007669"/>
    <property type="project" value="UniProtKB-KW"/>
</dbReference>
<evidence type="ECO:0000256" key="15">
    <source>
        <dbReference type="ARBA" id="ARBA00023134"/>
    </source>
</evidence>
<accession>A0A9D1LMH5</accession>
<comment type="similarity">
    <text evidence="7">Belongs to the CobU/CobP family.</text>
</comment>
<proteinExistence type="inferred from homology"/>
<evidence type="ECO:0000256" key="6">
    <source>
        <dbReference type="ARBA" id="ARBA00005159"/>
    </source>
</evidence>
<dbReference type="InterPro" id="IPR027417">
    <property type="entry name" value="P-loop_NTPase"/>
</dbReference>
<dbReference type="PANTHER" id="PTHR34848:SF1">
    <property type="entry name" value="BIFUNCTIONAL ADENOSYLCOBALAMIN BIOSYNTHESIS PROTEIN COBU"/>
    <property type="match status" value="1"/>
</dbReference>
<evidence type="ECO:0000256" key="14">
    <source>
        <dbReference type="ARBA" id="ARBA00022840"/>
    </source>
</evidence>
<dbReference type="GO" id="GO:0043752">
    <property type="term" value="F:adenosylcobinamide kinase activity"/>
    <property type="evidence" value="ECO:0007669"/>
    <property type="project" value="UniProtKB-EC"/>
</dbReference>
<comment type="pathway">
    <text evidence="5">Cofactor biosynthesis; adenosylcobalamin biosynthesis; adenosylcobalamin from cob(II)yrinate a,c-diamide: step 6/7.</text>
</comment>
<dbReference type="Proteomes" id="UP000824073">
    <property type="component" value="Unassembled WGS sequence"/>
</dbReference>